<evidence type="ECO:0000256" key="5">
    <source>
        <dbReference type="ARBA" id="ARBA00022989"/>
    </source>
</evidence>
<keyword evidence="6" id="KW-0915">Sodium</keyword>
<keyword evidence="13" id="KW-1185">Reference proteome</keyword>
<evidence type="ECO:0000313" key="13">
    <source>
        <dbReference type="Proteomes" id="UP000605897"/>
    </source>
</evidence>
<dbReference type="EMBL" id="BNAU01000001">
    <property type="protein sequence ID" value="GHE84154.1"/>
    <property type="molecule type" value="Genomic_DNA"/>
</dbReference>
<keyword evidence="7" id="KW-0406">Ion transport</keyword>
<feature type="transmembrane region" description="Helical" evidence="10">
    <location>
        <begin position="28"/>
        <end position="46"/>
    </location>
</feature>
<feature type="domain" description="Cation/H+ exchanger transmembrane" evidence="11">
    <location>
        <begin position="12"/>
        <end position="445"/>
    </location>
</feature>
<dbReference type="PANTHER" id="PTHR10110">
    <property type="entry name" value="SODIUM/HYDROGEN EXCHANGER"/>
    <property type="match status" value="1"/>
</dbReference>
<organism evidence="12 13">
    <name type="scientific">Amycolatopsis deserti</name>
    <dbReference type="NCBI Taxonomy" id="185696"/>
    <lineage>
        <taxon>Bacteria</taxon>
        <taxon>Bacillati</taxon>
        <taxon>Actinomycetota</taxon>
        <taxon>Actinomycetes</taxon>
        <taxon>Pseudonocardiales</taxon>
        <taxon>Pseudonocardiaceae</taxon>
        <taxon>Amycolatopsis</taxon>
    </lineage>
</organism>
<dbReference type="RefSeq" id="WP_191243625.1">
    <property type="nucleotide sequence ID" value="NZ_BNAU01000001.1"/>
</dbReference>
<dbReference type="Gene3D" id="6.10.140.1330">
    <property type="match status" value="1"/>
</dbReference>
<keyword evidence="5 10" id="KW-1133">Transmembrane helix</keyword>
<accession>A0ABQ3IMQ4</accession>
<evidence type="ECO:0000256" key="3">
    <source>
        <dbReference type="ARBA" id="ARBA00022475"/>
    </source>
</evidence>
<feature type="transmembrane region" description="Helical" evidence="10">
    <location>
        <begin position="81"/>
        <end position="106"/>
    </location>
</feature>
<evidence type="ECO:0000256" key="8">
    <source>
        <dbReference type="ARBA" id="ARBA00023136"/>
    </source>
</evidence>
<evidence type="ECO:0000256" key="9">
    <source>
        <dbReference type="ARBA" id="ARBA00023201"/>
    </source>
</evidence>
<comment type="subcellular location">
    <subcellularLocation>
        <location evidence="1">Cell membrane</location>
        <topology evidence="1">Multi-pass membrane protein</topology>
    </subcellularLocation>
</comment>
<name>A0ABQ3IMQ4_9PSEU</name>
<evidence type="ECO:0000256" key="1">
    <source>
        <dbReference type="ARBA" id="ARBA00004651"/>
    </source>
</evidence>
<feature type="transmembrane region" description="Helical" evidence="10">
    <location>
        <begin position="112"/>
        <end position="133"/>
    </location>
</feature>
<dbReference type="InterPro" id="IPR006153">
    <property type="entry name" value="Cation/H_exchanger_TM"/>
</dbReference>
<evidence type="ECO:0000256" key="2">
    <source>
        <dbReference type="ARBA" id="ARBA00022448"/>
    </source>
</evidence>
<feature type="transmembrane region" description="Helical" evidence="10">
    <location>
        <begin position="420"/>
        <end position="439"/>
    </location>
</feature>
<keyword evidence="9" id="KW-0739">Sodium transport</keyword>
<evidence type="ECO:0000256" key="6">
    <source>
        <dbReference type="ARBA" id="ARBA00023053"/>
    </source>
</evidence>
<evidence type="ECO:0000256" key="10">
    <source>
        <dbReference type="SAM" id="Phobius"/>
    </source>
</evidence>
<comment type="caution">
    <text evidence="12">The sequence shown here is derived from an EMBL/GenBank/DDBJ whole genome shotgun (WGS) entry which is preliminary data.</text>
</comment>
<gene>
    <name evidence="12" type="ORF">GCM10017786_14510</name>
</gene>
<keyword evidence="4 10" id="KW-0812">Transmembrane</keyword>
<sequence length="535" mass="56533">MLGDVTVLVLALLVIAAAAVFAPKVGVAAPLVLVLVGIAVSLAPVLRDFEVEPEWILEGLLPPLLYAAAVSVPAMNFRREFGAISGLSVLLVVASALVLGVLLSWLIPGLGFVWGVALGAILSPTDAVATSIIKRSRVPRRVVVILEGESLLNDATALVLLRTAVVATAAGFSFFGTGGTFAYAVVVAVGVGAVIGWANLEVRRRVSDPTVNTILSFTVPFLAAVPTEFAGGSGLVAAVVAGLVTGVRAPRRLPPRHRLSDAQNWASAELVLEGLVFLMMGLELSAVLAEVHHEHTGLGTAVAIAAVALATTLLVRAAFVTPLLAALRRRARRSEALQPRLTAIHERLEAGDIPARRRRREFDVQRVSTRVRRALADIDYLLGQPLGVREGAIVVWAGMRGAVTVAAAQTLPDDAPHRPLLVFVAFAVATMSLLVQGGTTGPLVNRLFRRDDTGAPEEDTDRQQMLVLLREVSRNTPRAAGATEKQHRLAVLTAQREALLDARDEGAFDAEALAEALRNIDATQIALELRGDPTG</sequence>
<proteinExistence type="predicted"/>
<dbReference type="PANTHER" id="PTHR10110:SF86">
    <property type="entry name" value="SODIUM_HYDROGEN EXCHANGER 7"/>
    <property type="match status" value="1"/>
</dbReference>
<evidence type="ECO:0000313" key="12">
    <source>
        <dbReference type="EMBL" id="GHE84154.1"/>
    </source>
</evidence>
<feature type="transmembrane region" description="Helical" evidence="10">
    <location>
        <begin position="270"/>
        <end position="289"/>
    </location>
</feature>
<keyword evidence="8 10" id="KW-0472">Membrane</keyword>
<dbReference type="InterPro" id="IPR018422">
    <property type="entry name" value="Cation/H_exchanger_CPA1"/>
</dbReference>
<reference evidence="13" key="1">
    <citation type="journal article" date="2019" name="Int. J. Syst. Evol. Microbiol.">
        <title>The Global Catalogue of Microorganisms (GCM) 10K type strain sequencing project: providing services to taxonomists for standard genome sequencing and annotation.</title>
        <authorList>
            <consortium name="The Broad Institute Genomics Platform"/>
            <consortium name="The Broad Institute Genome Sequencing Center for Infectious Disease"/>
            <person name="Wu L."/>
            <person name="Ma J."/>
        </authorList>
    </citation>
    <scope>NUCLEOTIDE SEQUENCE [LARGE SCALE GENOMIC DNA]</scope>
    <source>
        <strain evidence="13">CGMCC 4.7677</strain>
    </source>
</reference>
<dbReference type="Pfam" id="PF00999">
    <property type="entry name" value="Na_H_Exchanger"/>
    <property type="match status" value="1"/>
</dbReference>
<keyword evidence="3" id="KW-1003">Cell membrane</keyword>
<evidence type="ECO:0000256" key="7">
    <source>
        <dbReference type="ARBA" id="ARBA00023065"/>
    </source>
</evidence>
<feature type="transmembrane region" description="Helical" evidence="10">
    <location>
        <begin position="181"/>
        <end position="199"/>
    </location>
</feature>
<evidence type="ECO:0000259" key="11">
    <source>
        <dbReference type="Pfam" id="PF00999"/>
    </source>
</evidence>
<dbReference type="Proteomes" id="UP000605897">
    <property type="component" value="Unassembled WGS sequence"/>
</dbReference>
<feature type="transmembrane region" description="Helical" evidence="10">
    <location>
        <begin position="229"/>
        <end position="249"/>
    </location>
</feature>
<protein>
    <submittedName>
        <fullName evidence="12">Peptidase</fullName>
    </submittedName>
</protein>
<feature type="transmembrane region" description="Helical" evidence="10">
    <location>
        <begin position="301"/>
        <end position="327"/>
    </location>
</feature>
<keyword evidence="2" id="KW-0813">Transport</keyword>
<evidence type="ECO:0000256" key="4">
    <source>
        <dbReference type="ARBA" id="ARBA00022692"/>
    </source>
</evidence>